<dbReference type="PROSITE" id="PS50893">
    <property type="entry name" value="ABC_TRANSPORTER_2"/>
    <property type="match status" value="1"/>
</dbReference>
<dbReference type="EMBL" id="JAVDWU010000011">
    <property type="protein sequence ID" value="MDR7152327.1"/>
    <property type="molecule type" value="Genomic_DNA"/>
</dbReference>
<feature type="transmembrane region" description="Helical" evidence="8">
    <location>
        <begin position="283"/>
        <end position="301"/>
    </location>
</feature>
<keyword evidence="2" id="KW-1003">Cell membrane</keyword>
<evidence type="ECO:0000313" key="12">
    <source>
        <dbReference type="Proteomes" id="UP001265700"/>
    </source>
</evidence>
<dbReference type="RefSeq" id="WP_310320916.1">
    <property type="nucleotide sequence ID" value="NZ_JAVDWU010000011.1"/>
</dbReference>
<sequence length="598" mass="65118">MKPNAAATTLPSDTKGDRRGLIARLWGHIASRRRRQFAMLLVLMFVASLAELFSIGAVMPFIGILTAPEQVFTHELLQPAIRIFGIQEAQELLIPATIVFCMAALVAAAVRFLLMWVGTRLSFATGADLSLEVYRRTLYQPYSVHISRNSSEIITAVSSKTQAVVSGAIYPMVQMLAASFTLIIVTGALIAYQPMIALVSIVSFGVLYLTITRLARARLVANSRKVALHASRRVKALNEGLGGIRDLLLDGTQPTYCAIFQDADRHLRQAQAQNTVISSSPRFLMEATGMVLIALLALWLTVRPGGFGSALPLLGALAVSAQKLLPMLQQLYQNWTNFKGNNRSILDVLDLLDQPLPEHLTHTSLPPLPFTREIRLDGVGFRYRPDTAWVLDDVHLQVPRGSRVGIVGTTGSGKSTLIDIVMGLLIPGRGRMLVDDVEVSSANNLAWQAHIAHVPQAIFLADASIAENIAFGVPTHKMDLARVEKAARQAQLALTVDTFPDRYHTRVGERGVQLSGGQRQRIGIARALYKAADVIVLDEATSALDNTTEEAVMGAIDGLDRDLTLFIVAHRISTLKNCDFIIEVADGKVMRQKGGGCV</sequence>
<keyword evidence="5 11" id="KW-0067">ATP-binding</keyword>
<evidence type="ECO:0000256" key="6">
    <source>
        <dbReference type="ARBA" id="ARBA00022989"/>
    </source>
</evidence>
<dbReference type="InterPro" id="IPR039421">
    <property type="entry name" value="Type_1_exporter"/>
</dbReference>
<feature type="domain" description="ABC transporter" evidence="9">
    <location>
        <begin position="374"/>
        <end position="598"/>
    </location>
</feature>
<feature type="transmembrane region" description="Helical" evidence="8">
    <location>
        <begin position="168"/>
        <end position="190"/>
    </location>
</feature>
<name>A0ABU1WTW1_9BURK</name>
<dbReference type="InterPro" id="IPR003439">
    <property type="entry name" value="ABC_transporter-like_ATP-bd"/>
</dbReference>
<evidence type="ECO:0000313" key="11">
    <source>
        <dbReference type="EMBL" id="MDR7152327.1"/>
    </source>
</evidence>
<keyword evidence="6 8" id="KW-1133">Transmembrane helix</keyword>
<accession>A0ABU1WTW1</accession>
<dbReference type="PROSITE" id="PS50929">
    <property type="entry name" value="ABC_TM1F"/>
    <property type="match status" value="1"/>
</dbReference>
<evidence type="ECO:0000256" key="5">
    <source>
        <dbReference type="ARBA" id="ARBA00022840"/>
    </source>
</evidence>
<dbReference type="InterPro" id="IPR003593">
    <property type="entry name" value="AAA+_ATPase"/>
</dbReference>
<feature type="transmembrane region" description="Helical" evidence="8">
    <location>
        <begin position="92"/>
        <end position="114"/>
    </location>
</feature>
<feature type="transmembrane region" description="Helical" evidence="8">
    <location>
        <begin position="37"/>
        <end position="62"/>
    </location>
</feature>
<keyword evidence="7 8" id="KW-0472">Membrane</keyword>
<dbReference type="PANTHER" id="PTHR24221">
    <property type="entry name" value="ATP-BINDING CASSETTE SUB-FAMILY B"/>
    <property type="match status" value="1"/>
</dbReference>
<dbReference type="Gene3D" id="1.20.1560.10">
    <property type="entry name" value="ABC transporter type 1, transmembrane domain"/>
    <property type="match status" value="1"/>
</dbReference>
<dbReference type="SUPFAM" id="SSF90123">
    <property type="entry name" value="ABC transporter transmembrane region"/>
    <property type="match status" value="1"/>
</dbReference>
<keyword evidence="3 8" id="KW-0812">Transmembrane</keyword>
<dbReference type="PROSITE" id="PS00211">
    <property type="entry name" value="ABC_TRANSPORTER_1"/>
    <property type="match status" value="1"/>
</dbReference>
<evidence type="ECO:0000256" key="2">
    <source>
        <dbReference type="ARBA" id="ARBA00022475"/>
    </source>
</evidence>
<evidence type="ECO:0000256" key="7">
    <source>
        <dbReference type="ARBA" id="ARBA00023136"/>
    </source>
</evidence>
<dbReference type="InterPro" id="IPR036640">
    <property type="entry name" value="ABC1_TM_sf"/>
</dbReference>
<comment type="subcellular location">
    <subcellularLocation>
        <location evidence="1">Cell membrane</location>
        <topology evidence="1">Multi-pass membrane protein</topology>
    </subcellularLocation>
</comment>
<gene>
    <name evidence="11" type="ORF">J2W49_004303</name>
</gene>
<dbReference type="SUPFAM" id="SSF52540">
    <property type="entry name" value="P-loop containing nucleoside triphosphate hydrolases"/>
    <property type="match status" value="1"/>
</dbReference>
<dbReference type="Pfam" id="PF00664">
    <property type="entry name" value="ABC_membrane"/>
    <property type="match status" value="1"/>
</dbReference>
<comment type="caution">
    <text evidence="11">The sequence shown here is derived from an EMBL/GenBank/DDBJ whole genome shotgun (WGS) entry which is preliminary data.</text>
</comment>
<protein>
    <submittedName>
        <fullName evidence="11">ATP-binding cassette subfamily B protein</fullName>
    </submittedName>
</protein>
<proteinExistence type="predicted"/>
<dbReference type="InterPro" id="IPR011527">
    <property type="entry name" value="ABC1_TM_dom"/>
</dbReference>
<reference evidence="11 12" key="1">
    <citation type="submission" date="2023-07" db="EMBL/GenBank/DDBJ databases">
        <title>Sorghum-associated microbial communities from plants grown in Nebraska, USA.</title>
        <authorList>
            <person name="Schachtman D."/>
        </authorList>
    </citation>
    <scope>NUCLEOTIDE SEQUENCE [LARGE SCALE GENOMIC DNA]</scope>
    <source>
        <strain evidence="11 12">4249</strain>
    </source>
</reference>
<keyword evidence="4" id="KW-0547">Nucleotide-binding</keyword>
<dbReference type="SMART" id="SM00382">
    <property type="entry name" value="AAA"/>
    <property type="match status" value="1"/>
</dbReference>
<dbReference type="Proteomes" id="UP001265700">
    <property type="component" value="Unassembled WGS sequence"/>
</dbReference>
<feature type="transmembrane region" description="Helical" evidence="8">
    <location>
        <begin position="196"/>
        <end position="215"/>
    </location>
</feature>
<keyword evidence="12" id="KW-1185">Reference proteome</keyword>
<dbReference type="InterPro" id="IPR017871">
    <property type="entry name" value="ABC_transporter-like_CS"/>
</dbReference>
<evidence type="ECO:0000259" key="10">
    <source>
        <dbReference type="PROSITE" id="PS50929"/>
    </source>
</evidence>
<evidence type="ECO:0000256" key="1">
    <source>
        <dbReference type="ARBA" id="ARBA00004651"/>
    </source>
</evidence>
<evidence type="ECO:0000256" key="4">
    <source>
        <dbReference type="ARBA" id="ARBA00022741"/>
    </source>
</evidence>
<dbReference type="Pfam" id="PF00005">
    <property type="entry name" value="ABC_tran"/>
    <property type="match status" value="1"/>
</dbReference>
<dbReference type="GO" id="GO:0005524">
    <property type="term" value="F:ATP binding"/>
    <property type="evidence" value="ECO:0007669"/>
    <property type="project" value="UniProtKB-KW"/>
</dbReference>
<organism evidence="11 12">
    <name type="scientific">Hydrogenophaga palleronii</name>
    <dbReference type="NCBI Taxonomy" id="65655"/>
    <lineage>
        <taxon>Bacteria</taxon>
        <taxon>Pseudomonadati</taxon>
        <taxon>Pseudomonadota</taxon>
        <taxon>Betaproteobacteria</taxon>
        <taxon>Burkholderiales</taxon>
        <taxon>Comamonadaceae</taxon>
        <taxon>Hydrogenophaga</taxon>
    </lineage>
</organism>
<evidence type="ECO:0000259" key="9">
    <source>
        <dbReference type="PROSITE" id="PS50893"/>
    </source>
</evidence>
<evidence type="ECO:0000256" key="3">
    <source>
        <dbReference type="ARBA" id="ARBA00022692"/>
    </source>
</evidence>
<dbReference type="InterPro" id="IPR027417">
    <property type="entry name" value="P-loop_NTPase"/>
</dbReference>
<dbReference type="Gene3D" id="3.40.50.300">
    <property type="entry name" value="P-loop containing nucleotide triphosphate hydrolases"/>
    <property type="match status" value="1"/>
</dbReference>
<evidence type="ECO:0000256" key="8">
    <source>
        <dbReference type="SAM" id="Phobius"/>
    </source>
</evidence>
<dbReference type="PANTHER" id="PTHR24221:SF654">
    <property type="entry name" value="ATP-BINDING CASSETTE SUB-FAMILY B MEMBER 6"/>
    <property type="match status" value="1"/>
</dbReference>
<feature type="domain" description="ABC transmembrane type-1" evidence="10">
    <location>
        <begin position="38"/>
        <end position="340"/>
    </location>
</feature>